<evidence type="ECO:0000256" key="3">
    <source>
        <dbReference type="PROSITE-ProRule" id="PRU00023"/>
    </source>
</evidence>
<keyword evidence="6" id="KW-1185">Reference proteome</keyword>
<sequence>MGKDQELLEAARKGNVAVVDKILGQRAKRSGPLARVAATPRGNRGVGAGSRRRPITTHVCYFVSNPVISNRVLFGLVSEKWVIHQPSRLVFSPNGFDQQAADRSGRIPSTLPLQISKTETLIGCKSNVSRGHFFQDFSITAATNPRTSADDWKVINLNRTVFVTSAATFSITCYFSFLGQGSQLGCDSVNSRAGQANGEKEAVDRYKCRRRCKVISPHPHLGVLFSRTPSPCHLGANRKIVGSSSGNNRGALRRGPGANVQDSSGYSALHHAALNGHREIVKLLLEHDASANIVDVKGSSPLHLAAWSGNVDIVRLLLSGPSICNVNLTAPFAVTVYEYGCREKRESWTVPHIPCKWEIELISFVSVLFDPRPSCRMKGLAVEVAKLADLTPSHSHIIEIRR</sequence>
<feature type="region of interest" description="Disordered" evidence="4">
    <location>
        <begin position="243"/>
        <end position="263"/>
    </location>
</feature>
<dbReference type="Proteomes" id="UP000719412">
    <property type="component" value="Unassembled WGS sequence"/>
</dbReference>
<evidence type="ECO:0000313" key="5">
    <source>
        <dbReference type="EMBL" id="KAH0809331.1"/>
    </source>
</evidence>
<reference evidence="5" key="2">
    <citation type="submission" date="2021-08" db="EMBL/GenBank/DDBJ databases">
        <authorList>
            <person name="Eriksson T."/>
        </authorList>
    </citation>
    <scope>NUCLEOTIDE SEQUENCE</scope>
    <source>
        <strain evidence="5">Stoneville</strain>
        <tissue evidence="5">Whole head</tissue>
    </source>
</reference>
<accession>A0A8J6LDQ5</accession>
<protein>
    <submittedName>
        <fullName evidence="5">Uncharacterized protein</fullName>
    </submittedName>
</protein>
<dbReference type="PROSITE" id="PS50297">
    <property type="entry name" value="ANK_REP_REGION"/>
    <property type="match status" value="2"/>
</dbReference>
<dbReference type="InterPro" id="IPR033635">
    <property type="entry name" value="ANKS1/Caskin"/>
</dbReference>
<dbReference type="InterPro" id="IPR002110">
    <property type="entry name" value="Ankyrin_rpt"/>
</dbReference>
<dbReference type="Gene3D" id="1.25.40.20">
    <property type="entry name" value="Ankyrin repeat-containing domain"/>
    <property type="match status" value="1"/>
</dbReference>
<organism evidence="5 6">
    <name type="scientific">Tenebrio molitor</name>
    <name type="common">Yellow mealworm beetle</name>
    <dbReference type="NCBI Taxonomy" id="7067"/>
    <lineage>
        <taxon>Eukaryota</taxon>
        <taxon>Metazoa</taxon>
        <taxon>Ecdysozoa</taxon>
        <taxon>Arthropoda</taxon>
        <taxon>Hexapoda</taxon>
        <taxon>Insecta</taxon>
        <taxon>Pterygota</taxon>
        <taxon>Neoptera</taxon>
        <taxon>Endopterygota</taxon>
        <taxon>Coleoptera</taxon>
        <taxon>Polyphaga</taxon>
        <taxon>Cucujiformia</taxon>
        <taxon>Tenebrionidae</taxon>
        <taxon>Tenebrio</taxon>
    </lineage>
</organism>
<evidence type="ECO:0000256" key="1">
    <source>
        <dbReference type="ARBA" id="ARBA00022737"/>
    </source>
</evidence>
<keyword evidence="1" id="KW-0677">Repeat</keyword>
<dbReference type="EMBL" id="JABDTM020028202">
    <property type="protein sequence ID" value="KAH0809331.1"/>
    <property type="molecule type" value="Genomic_DNA"/>
</dbReference>
<dbReference type="PANTHER" id="PTHR24174:SF1">
    <property type="entry name" value="IP14385P"/>
    <property type="match status" value="1"/>
</dbReference>
<feature type="region of interest" description="Disordered" evidence="4">
    <location>
        <begin position="30"/>
        <end position="50"/>
    </location>
</feature>
<dbReference type="SMART" id="SM00248">
    <property type="entry name" value="ANK"/>
    <property type="match status" value="2"/>
</dbReference>
<gene>
    <name evidence="5" type="ORF">GEV33_013458</name>
</gene>
<dbReference type="Pfam" id="PF12796">
    <property type="entry name" value="Ank_2"/>
    <property type="match status" value="1"/>
</dbReference>
<dbReference type="SUPFAM" id="SSF48403">
    <property type="entry name" value="Ankyrin repeat"/>
    <property type="match status" value="1"/>
</dbReference>
<evidence type="ECO:0000313" key="6">
    <source>
        <dbReference type="Proteomes" id="UP000719412"/>
    </source>
</evidence>
<feature type="repeat" description="ANK" evidence="3">
    <location>
        <begin position="297"/>
        <end position="319"/>
    </location>
</feature>
<reference evidence="5" key="1">
    <citation type="journal article" date="2020" name="J Insects Food Feed">
        <title>The yellow mealworm (Tenebrio molitor) genome: a resource for the emerging insects as food and feed industry.</title>
        <authorList>
            <person name="Eriksson T."/>
            <person name="Andere A."/>
            <person name="Kelstrup H."/>
            <person name="Emery V."/>
            <person name="Picard C."/>
        </authorList>
    </citation>
    <scope>NUCLEOTIDE SEQUENCE</scope>
    <source>
        <strain evidence="5">Stoneville</strain>
        <tissue evidence="5">Whole head</tissue>
    </source>
</reference>
<evidence type="ECO:0000256" key="2">
    <source>
        <dbReference type="ARBA" id="ARBA00023043"/>
    </source>
</evidence>
<evidence type="ECO:0000256" key="4">
    <source>
        <dbReference type="SAM" id="MobiDB-lite"/>
    </source>
</evidence>
<dbReference type="AlphaFoldDB" id="A0A8J6LDQ5"/>
<feature type="repeat" description="ANK" evidence="3">
    <location>
        <begin position="264"/>
        <end position="296"/>
    </location>
</feature>
<proteinExistence type="predicted"/>
<dbReference type="PANTHER" id="PTHR24174">
    <property type="entry name" value="ANKYRIN REPEAT AND STERILE ALPHA MOTIF DOMAIN-CONTAINING PROTEIN 1"/>
    <property type="match status" value="1"/>
</dbReference>
<dbReference type="InterPro" id="IPR036770">
    <property type="entry name" value="Ankyrin_rpt-contain_sf"/>
</dbReference>
<name>A0A8J6LDQ5_TENMO</name>
<dbReference type="PROSITE" id="PS50088">
    <property type="entry name" value="ANK_REPEAT"/>
    <property type="match status" value="2"/>
</dbReference>
<comment type="caution">
    <text evidence="5">The sequence shown here is derived from an EMBL/GenBank/DDBJ whole genome shotgun (WGS) entry which is preliminary data.</text>
</comment>
<dbReference type="GO" id="GO:0005829">
    <property type="term" value="C:cytosol"/>
    <property type="evidence" value="ECO:0007669"/>
    <property type="project" value="TreeGrafter"/>
</dbReference>
<keyword evidence="2 3" id="KW-0040">ANK repeat</keyword>